<proteinExistence type="predicted"/>
<dbReference type="EMBL" id="CP073344">
    <property type="protein sequence ID" value="UTW05010.1"/>
    <property type="molecule type" value="Genomic_DNA"/>
</dbReference>
<organism evidence="1 2">
    <name type="scientific">Amphritea atlantica</name>
    <dbReference type="NCBI Taxonomy" id="355243"/>
    <lineage>
        <taxon>Bacteria</taxon>
        <taxon>Pseudomonadati</taxon>
        <taxon>Pseudomonadota</taxon>
        <taxon>Gammaproteobacteria</taxon>
        <taxon>Oceanospirillales</taxon>
        <taxon>Oceanospirillaceae</taxon>
        <taxon>Amphritea</taxon>
    </lineage>
</organism>
<evidence type="ECO:0000313" key="2">
    <source>
        <dbReference type="Proteomes" id="UP001059950"/>
    </source>
</evidence>
<evidence type="ECO:0000313" key="1">
    <source>
        <dbReference type="EMBL" id="UTW05010.1"/>
    </source>
</evidence>
<gene>
    <name evidence="1" type="ORF">KDX31_08435</name>
</gene>
<dbReference type="Proteomes" id="UP001059950">
    <property type="component" value="Chromosome"/>
</dbReference>
<protein>
    <submittedName>
        <fullName evidence="1">Uncharacterized protein</fullName>
    </submittedName>
</protein>
<sequence>MLRKITKSPYLILLSAFILFITSGYETVHTLDELTLGTHHGILVFSIIQIIKVIPEIMHGLQEIEEADELREKRLLN</sequence>
<reference evidence="1" key="1">
    <citation type="submission" date="2021-04" db="EMBL/GenBank/DDBJ databases">
        <title>Oceanospirillales bacteria with DddD are important DMSP degraders in coastal seawater.</title>
        <authorList>
            <person name="Liu J."/>
        </authorList>
    </citation>
    <scope>NUCLEOTIDE SEQUENCE</scope>
    <source>
        <strain evidence="1">GY6</strain>
    </source>
</reference>
<keyword evidence="2" id="KW-1185">Reference proteome</keyword>
<accession>A0ABY5GYB2</accession>
<name>A0ABY5GYB2_9GAMM</name>